<dbReference type="Pfam" id="PF09826">
    <property type="entry name" value="Beta_propel"/>
    <property type="match status" value="1"/>
</dbReference>
<protein>
    <submittedName>
        <fullName evidence="2">Beta-propeller domain-containing protein</fullName>
    </submittedName>
</protein>
<feature type="region of interest" description="Disordered" evidence="1">
    <location>
        <begin position="94"/>
        <end position="114"/>
    </location>
</feature>
<dbReference type="RefSeq" id="WP_035016115.1">
    <property type="nucleotide sequence ID" value="NZ_ARZY01000044.1"/>
</dbReference>
<dbReference type="InterPro" id="IPR019198">
    <property type="entry name" value="Beta_propeller_containing"/>
</dbReference>
<reference evidence="2 3" key="1">
    <citation type="journal article" date="2014" name="Genome Announc.">
        <title>Draft Genome Sequence of the Agar-Degrading Bacterium Catenovulum sp. Strain DS-2, Isolated from Intestines of Haliotis diversicolor.</title>
        <authorList>
            <person name="Shan D."/>
            <person name="Li X."/>
            <person name="Gu Z."/>
            <person name="Wei G."/>
            <person name="Gao Z."/>
            <person name="Shao Z."/>
        </authorList>
    </citation>
    <scope>NUCLEOTIDE SEQUENCE [LARGE SCALE GENOMIC DNA]</scope>
    <source>
        <strain evidence="2 3">DS-2</strain>
    </source>
</reference>
<evidence type="ECO:0000313" key="2">
    <source>
        <dbReference type="EMBL" id="EWH08521.1"/>
    </source>
</evidence>
<sequence>MNALLNAKTSLPVLLVASLAACGGSLKTEDDEQPSQQSVPDLNQQPIQLSPLSKASKSEFLTHYKNGLYLSASNSGYVYRDGVAVPEFAEATSDDAAADGGSTGNFSQTVTQESGVGEADRVKYDGNYIYVNDSGDYQNSVSPHVRILKRNADASLTQVATTHFKAQTTEVAITPDSMYLAGDNLILVNEQNYFYTTDTAIDVDRASLPFGDALWYPYESAFYISIQDVAVPEQPAVKTEFKIDGRLISSRVIDGNLYLVSSYAPTLPYEWLSPTTDDEKIASYNKVAALDESELLPQVEMDQTTTTNLVEADNCYLPQDSTNKDGFDALVTLSKVSLANPQQIESVCINASVAGFYASQQSIYLFGSEYQRDANARQTIIHQFKLSDTAAFDYLGSAIVDGQLNWNNPHLRLSEYQDVLRVVTTQTDWSNQDDRFTHKLYTLQHDADSQSLKIIAELPNDSQPAKIGKPNEDIYAVRYFANKAYIVTFERTDPLYVIDVADAANPKITGELEITGFSSYLHPLDDNLLLGFGQEVDPNGGGLVDPAEDGQADEPEIQPGLKLALFDVSDINNPIELGKHVFVDGHSEVEYNYRALAYVKVSDSEHRIAIPVNSWHVEKANNSYKWTHSNTLGLLNVIEADNSASLNFIGEIEPEQQSHSWDNRGIIHDDIVYYIQNHDIWQSNWSDTDVVNGPY</sequence>
<feature type="compositionally biased region" description="Polar residues" evidence="1">
    <location>
        <begin position="34"/>
        <end position="45"/>
    </location>
</feature>
<name>W7Q936_9ALTE</name>
<proteinExistence type="predicted"/>
<gene>
    <name evidence="2" type="ORF">DS2_16976</name>
</gene>
<feature type="region of interest" description="Disordered" evidence="1">
    <location>
        <begin position="25"/>
        <end position="45"/>
    </location>
</feature>
<dbReference type="AlphaFoldDB" id="W7Q936"/>
<feature type="compositionally biased region" description="Polar residues" evidence="1">
    <location>
        <begin position="105"/>
        <end position="114"/>
    </location>
</feature>
<dbReference type="STRING" id="1328313.DS2_16976"/>
<evidence type="ECO:0000256" key="1">
    <source>
        <dbReference type="SAM" id="MobiDB-lite"/>
    </source>
</evidence>
<dbReference type="OrthoDB" id="9778998at2"/>
<accession>W7Q936</accession>
<organism evidence="2 3">
    <name type="scientific">Catenovulum agarivorans DS-2</name>
    <dbReference type="NCBI Taxonomy" id="1328313"/>
    <lineage>
        <taxon>Bacteria</taxon>
        <taxon>Pseudomonadati</taxon>
        <taxon>Pseudomonadota</taxon>
        <taxon>Gammaproteobacteria</taxon>
        <taxon>Alteromonadales</taxon>
        <taxon>Alteromonadaceae</taxon>
        <taxon>Catenovulum</taxon>
    </lineage>
</organism>
<dbReference type="Proteomes" id="UP000019276">
    <property type="component" value="Unassembled WGS sequence"/>
</dbReference>
<keyword evidence="3" id="KW-1185">Reference proteome</keyword>
<evidence type="ECO:0000313" key="3">
    <source>
        <dbReference type="Proteomes" id="UP000019276"/>
    </source>
</evidence>
<dbReference type="EMBL" id="ARZY01000044">
    <property type="protein sequence ID" value="EWH08521.1"/>
    <property type="molecule type" value="Genomic_DNA"/>
</dbReference>
<dbReference type="eggNOG" id="COG4880">
    <property type="taxonomic scope" value="Bacteria"/>
</dbReference>
<comment type="caution">
    <text evidence="2">The sequence shown here is derived from an EMBL/GenBank/DDBJ whole genome shotgun (WGS) entry which is preliminary data.</text>
</comment>